<keyword evidence="1" id="KW-1133">Transmembrane helix</keyword>
<comment type="caution">
    <text evidence="2">The sequence shown here is derived from an EMBL/GenBank/DDBJ whole genome shotgun (WGS) entry which is preliminary data.</text>
</comment>
<dbReference type="AlphaFoldDB" id="A0A3N1KPD9"/>
<evidence type="ECO:0000313" key="2">
    <source>
        <dbReference type="EMBL" id="ROP81152.1"/>
    </source>
</evidence>
<keyword evidence="1" id="KW-0472">Membrane</keyword>
<dbReference type="InterPro" id="IPR019201">
    <property type="entry name" value="DUF2065"/>
</dbReference>
<dbReference type="OrthoDB" id="9815199at2"/>
<dbReference type="Proteomes" id="UP000278222">
    <property type="component" value="Unassembled WGS sequence"/>
</dbReference>
<reference evidence="2 3" key="1">
    <citation type="submission" date="2018-11" db="EMBL/GenBank/DDBJ databases">
        <title>Genomic Encyclopedia of Type Strains, Phase IV (KMG-IV): sequencing the most valuable type-strain genomes for metagenomic binning, comparative biology and taxonomic classification.</title>
        <authorList>
            <person name="Goeker M."/>
        </authorList>
    </citation>
    <scope>NUCLEOTIDE SEQUENCE [LARGE SCALE GENOMIC DNA]</scope>
    <source>
        <strain evidence="2 3">DSM 5900</strain>
    </source>
</reference>
<evidence type="ECO:0000313" key="3">
    <source>
        <dbReference type="Proteomes" id="UP000278222"/>
    </source>
</evidence>
<keyword evidence="1" id="KW-0812">Transmembrane</keyword>
<protein>
    <recommendedName>
        <fullName evidence="4">DUF2065 domain-containing protein</fullName>
    </recommendedName>
</protein>
<dbReference type="PANTHER" id="PTHR38602">
    <property type="entry name" value="INNER MEMBRANE PROTEIN-RELATED"/>
    <property type="match status" value="1"/>
</dbReference>
<feature type="transmembrane region" description="Helical" evidence="1">
    <location>
        <begin position="39"/>
        <end position="59"/>
    </location>
</feature>
<sequence length="61" mass="6531">MGTFWVACGLVLVIEGLAYAAFPEGMRQMMRRALELPEGTLRLGGLLAAIVGVAVVWLVRG</sequence>
<dbReference type="PANTHER" id="PTHR38602:SF1">
    <property type="entry name" value="INNER MEMBRANE PROTEIN"/>
    <property type="match status" value="1"/>
</dbReference>
<name>A0A3N1KPD9_9PROT</name>
<accession>A0A3N1KPD9</accession>
<dbReference type="RefSeq" id="WP_123694799.1">
    <property type="nucleotide sequence ID" value="NZ_AP019700.1"/>
</dbReference>
<gene>
    <name evidence="2" type="ORF">EDC65_5007</name>
</gene>
<dbReference type="EMBL" id="RJKX01000018">
    <property type="protein sequence ID" value="ROP81152.1"/>
    <property type="molecule type" value="Genomic_DNA"/>
</dbReference>
<organism evidence="2 3">
    <name type="scientific">Stella humosa</name>
    <dbReference type="NCBI Taxonomy" id="94"/>
    <lineage>
        <taxon>Bacteria</taxon>
        <taxon>Pseudomonadati</taxon>
        <taxon>Pseudomonadota</taxon>
        <taxon>Alphaproteobacteria</taxon>
        <taxon>Rhodospirillales</taxon>
        <taxon>Stellaceae</taxon>
        <taxon>Stella</taxon>
    </lineage>
</organism>
<proteinExistence type="predicted"/>
<evidence type="ECO:0008006" key="4">
    <source>
        <dbReference type="Google" id="ProtNLM"/>
    </source>
</evidence>
<keyword evidence="3" id="KW-1185">Reference proteome</keyword>
<evidence type="ECO:0000256" key="1">
    <source>
        <dbReference type="SAM" id="Phobius"/>
    </source>
</evidence>
<dbReference type="Pfam" id="PF09838">
    <property type="entry name" value="DUF2065"/>
    <property type="match status" value="1"/>
</dbReference>